<reference evidence="8 9" key="1">
    <citation type="submission" date="2022-06" db="EMBL/GenBank/DDBJ databases">
        <authorList>
            <person name="Liu G."/>
        </authorList>
    </citation>
    <scope>NUCLEOTIDE SEQUENCE [LARGE SCALE GENOMIC DNA]</scope>
    <source>
        <strain evidence="8 9">E4</strain>
    </source>
</reference>
<dbReference type="RefSeq" id="WP_301642057.1">
    <property type="nucleotide sequence ID" value="NZ_CP098494.1"/>
</dbReference>
<feature type="chain" id="PRO_5046525508" description="Calx-beta domain-containing protein" evidence="6">
    <location>
        <begin position="16"/>
        <end position="190"/>
    </location>
</feature>
<keyword evidence="1 6" id="KW-0732">Signal</keyword>
<feature type="region of interest" description="Disordered" evidence="5">
    <location>
        <begin position="35"/>
        <end position="70"/>
    </location>
</feature>
<keyword evidence="9" id="KW-1185">Reference proteome</keyword>
<proteinExistence type="predicted"/>
<evidence type="ECO:0000313" key="9">
    <source>
        <dbReference type="Proteomes" id="UP001056619"/>
    </source>
</evidence>
<evidence type="ECO:0000256" key="4">
    <source>
        <dbReference type="ARBA" id="ARBA00023065"/>
    </source>
</evidence>
<dbReference type="InterPro" id="IPR003644">
    <property type="entry name" value="Calx_beta"/>
</dbReference>
<dbReference type="Proteomes" id="UP001056619">
    <property type="component" value="Chromosome"/>
</dbReference>
<sequence length="190" mass="18587">MAALSLLTLSCGVHATETTTFQYDAQGRLIKASKAGGPVGGQQACTDYDPSGNRTASTVSASGCNSGSSGGGGSSASFAINSPSAKLEGSSIVFTVTKTGSGAASVNYATANVDAIAGSDYAAKNGTLSFASGEATKTISIATFSDSLVEATETFRVVLSNPTAGATIATALGTGLILNNSSTGCNPTCD</sequence>
<evidence type="ECO:0000256" key="2">
    <source>
        <dbReference type="ARBA" id="ARBA00022737"/>
    </source>
</evidence>
<evidence type="ECO:0000256" key="5">
    <source>
        <dbReference type="SAM" id="MobiDB-lite"/>
    </source>
</evidence>
<dbReference type="EMBL" id="CP098494">
    <property type="protein sequence ID" value="USA61384.1"/>
    <property type="molecule type" value="Genomic_DNA"/>
</dbReference>
<dbReference type="Pfam" id="PF05593">
    <property type="entry name" value="RHS_repeat"/>
    <property type="match status" value="1"/>
</dbReference>
<gene>
    <name evidence="8" type="ORF">NCF85_15210</name>
</gene>
<evidence type="ECO:0000256" key="1">
    <source>
        <dbReference type="ARBA" id="ARBA00022729"/>
    </source>
</evidence>
<evidence type="ECO:0000259" key="7">
    <source>
        <dbReference type="SMART" id="SM00237"/>
    </source>
</evidence>
<evidence type="ECO:0000313" key="8">
    <source>
        <dbReference type="EMBL" id="USA61384.1"/>
    </source>
</evidence>
<feature type="signal peptide" evidence="6">
    <location>
        <begin position="1"/>
        <end position="15"/>
    </location>
</feature>
<protein>
    <recommendedName>
        <fullName evidence="7">Calx-beta domain-containing protein</fullName>
    </recommendedName>
</protein>
<dbReference type="SMART" id="SM00237">
    <property type="entry name" value="Calx_beta"/>
    <property type="match status" value="1"/>
</dbReference>
<dbReference type="SUPFAM" id="SSF141072">
    <property type="entry name" value="CalX-like"/>
    <property type="match status" value="1"/>
</dbReference>
<dbReference type="PANTHER" id="PTHR11878:SF65">
    <property type="entry name" value="NA_CA-EXCHANGE PROTEIN, ISOFORM G"/>
    <property type="match status" value="1"/>
</dbReference>
<name>A0ABY4U7N4_9SPHN</name>
<dbReference type="Pfam" id="PF03160">
    <property type="entry name" value="Calx-beta"/>
    <property type="match status" value="1"/>
</dbReference>
<evidence type="ECO:0000256" key="3">
    <source>
        <dbReference type="ARBA" id="ARBA00022837"/>
    </source>
</evidence>
<keyword evidence="4" id="KW-0406">Ion transport</keyword>
<dbReference type="InterPro" id="IPR038081">
    <property type="entry name" value="CalX-like_sf"/>
</dbReference>
<organism evidence="8 9">
    <name type="scientific">Qipengyuania citrea</name>
    <dbReference type="NCBI Taxonomy" id="225971"/>
    <lineage>
        <taxon>Bacteria</taxon>
        <taxon>Pseudomonadati</taxon>
        <taxon>Pseudomonadota</taxon>
        <taxon>Alphaproteobacteria</taxon>
        <taxon>Sphingomonadales</taxon>
        <taxon>Erythrobacteraceae</taxon>
        <taxon>Qipengyuania</taxon>
    </lineage>
</organism>
<keyword evidence="3" id="KW-0106">Calcium</keyword>
<keyword evidence="4" id="KW-0813">Transport</keyword>
<dbReference type="InterPro" id="IPR031325">
    <property type="entry name" value="RHS_repeat"/>
</dbReference>
<dbReference type="PANTHER" id="PTHR11878">
    <property type="entry name" value="SODIUM/CALCIUM EXCHANGER"/>
    <property type="match status" value="1"/>
</dbReference>
<keyword evidence="2" id="KW-0677">Repeat</keyword>
<feature type="domain" description="Calx-beta" evidence="7">
    <location>
        <begin position="65"/>
        <end position="160"/>
    </location>
</feature>
<evidence type="ECO:0000256" key="6">
    <source>
        <dbReference type="SAM" id="SignalP"/>
    </source>
</evidence>
<dbReference type="InterPro" id="IPR051171">
    <property type="entry name" value="CaCA"/>
</dbReference>
<accession>A0ABY4U7N4</accession>
<dbReference type="Gene3D" id="2.60.40.2030">
    <property type="match status" value="1"/>
</dbReference>